<sequence length="291" mass="33086">MKKFTPAFITISVVIFLSLVVLNSLYIVKPNEYKVVRQFGEVVRIVDEPGLNYKIPLIQNVSTLPKHLLIYDVPPAEINTFDKKRIMVDHYAIWKITDSKAMIESLRTVLAAEGRLGDIIYSNLRTELGRLSYDEIINEEKSSRGDINALVRDQVNTVLANNGNGIEVVDIHMKRTDLPESNEQAVFNRMISERESTAQEYLSQGDAEANIIRAQTDREVQEMLATANAEAKFIIADGEQEAARLYNEAYGKDPNFFSMYRTLESYRTTLQGEPVIILPIESPYTRYLLGE</sequence>
<dbReference type="Gene3D" id="3.30.479.30">
    <property type="entry name" value="Band 7 domain"/>
    <property type="match status" value="1"/>
</dbReference>
<keyword evidence="4 7" id="KW-1133">Transmembrane helix</keyword>
<dbReference type="AlphaFoldDB" id="A0A1E5G4M0"/>
<gene>
    <name evidence="9" type="ORF">BHF68_13185</name>
</gene>
<evidence type="ECO:0000256" key="7">
    <source>
        <dbReference type="SAM" id="Phobius"/>
    </source>
</evidence>
<dbReference type="CDD" id="cd03405">
    <property type="entry name" value="SPFH_HflC"/>
    <property type="match status" value="1"/>
</dbReference>
<evidence type="ECO:0000259" key="8">
    <source>
        <dbReference type="SMART" id="SM00244"/>
    </source>
</evidence>
<evidence type="ECO:0000256" key="4">
    <source>
        <dbReference type="ARBA" id="ARBA00022989"/>
    </source>
</evidence>
<reference evidence="9 10" key="1">
    <citation type="submission" date="2016-09" db="EMBL/GenBank/DDBJ databases">
        <title>Draft genome sequence for the type strain of Desulfuribacillus alkaliarsenatis AHT28, an obligately anaerobic, sulfidogenic bacterium isolated from Russian soda lake sediments.</title>
        <authorList>
            <person name="Abin C.A."/>
            <person name="Hollibaugh J.T."/>
        </authorList>
    </citation>
    <scope>NUCLEOTIDE SEQUENCE [LARGE SCALE GENOMIC DNA]</scope>
    <source>
        <strain evidence="9 10">AHT28</strain>
    </source>
</reference>
<evidence type="ECO:0000256" key="1">
    <source>
        <dbReference type="ARBA" id="ARBA00004370"/>
    </source>
</evidence>
<evidence type="ECO:0000256" key="5">
    <source>
        <dbReference type="ARBA" id="ARBA00023136"/>
    </source>
</evidence>
<evidence type="ECO:0000256" key="2">
    <source>
        <dbReference type="ARBA" id="ARBA00007862"/>
    </source>
</evidence>
<name>A0A1E5G4M0_9FIRM</name>
<comment type="caution">
    <text evidence="9">The sequence shown here is derived from an EMBL/GenBank/DDBJ whole genome shotgun (WGS) entry which is preliminary data.</text>
</comment>
<dbReference type="GO" id="GO:0016020">
    <property type="term" value="C:membrane"/>
    <property type="evidence" value="ECO:0007669"/>
    <property type="project" value="UniProtKB-SubCell"/>
</dbReference>
<dbReference type="STRING" id="766136.BHF68_13185"/>
<dbReference type="GO" id="GO:0006508">
    <property type="term" value="P:proteolysis"/>
    <property type="evidence" value="ECO:0007669"/>
    <property type="project" value="UniProtKB-KW"/>
</dbReference>
<keyword evidence="3 7" id="KW-0812">Transmembrane</keyword>
<dbReference type="EMBL" id="MIJE01000002">
    <property type="protein sequence ID" value="OEF98028.1"/>
    <property type="molecule type" value="Genomic_DNA"/>
</dbReference>
<evidence type="ECO:0000256" key="3">
    <source>
        <dbReference type="ARBA" id="ARBA00022692"/>
    </source>
</evidence>
<dbReference type="Pfam" id="PF01145">
    <property type="entry name" value="Band_7"/>
    <property type="match status" value="1"/>
</dbReference>
<protein>
    <recommendedName>
        <fullName evidence="6">Protein HflC</fullName>
    </recommendedName>
</protein>
<keyword evidence="9" id="KW-0645">Protease</keyword>
<dbReference type="SMART" id="SM00244">
    <property type="entry name" value="PHB"/>
    <property type="match status" value="1"/>
</dbReference>
<comment type="subcellular location">
    <subcellularLocation>
        <location evidence="1">Membrane</location>
    </subcellularLocation>
</comment>
<dbReference type="SUPFAM" id="SSF117892">
    <property type="entry name" value="Band 7/SPFH domain"/>
    <property type="match status" value="1"/>
</dbReference>
<comment type="function">
    <text evidence="6">HflC and HflK could regulate a protease.</text>
</comment>
<comment type="similarity">
    <text evidence="2 6">Belongs to the band 7/mec-2 family. HflC subfamily.</text>
</comment>
<feature type="transmembrane region" description="Helical" evidence="7">
    <location>
        <begin position="6"/>
        <end position="28"/>
    </location>
</feature>
<evidence type="ECO:0000256" key="6">
    <source>
        <dbReference type="PIRNR" id="PIRNR005651"/>
    </source>
</evidence>
<dbReference type="Proteomes" id="UP000094296">
    <property type="component" value="Unassembled WGS sequence"/>
</dbReference>
<feature type="domain" description="Band 7" evidence="8">
    <location>
        <begin position="23"/>
        <end position="190"/>
    </location>
</feature>
<dbReference type="PIRSF" id="PIRSF005651">
    <property type="entry name" value="HflC"/>
    <property type="match status" value="1"/>
</dbReference>
<dbReference type="InterPro" id="IPR036013">
    <property type="entry name" value="Band_7/SPFH_dom_sf"/>
</dbReference>
<keyword evidence="9" id="KW-0378">Hydrolase</keyword>
<keyword evidence="10" id="KW-1185">Reference proteome</keyword>
<proteinExistence type="inferred from homology"/>
<organism evidence="9 10">
    <name type="scientific">Desulfuribacillus alkaliarsenatis</name>
    <dbReference type="NCBI Taxonomy" id="766136"/>
    <lineage>
        <taxon>Bacteria</taxon>
        <taxon>Bacillati</taxon>
        <taxon>Bacillota</taxon>
        <taxon>Desulfuribacillia</taxon>
        <taxon>Desulfuribacillales</taxon>
        <taxon>Desulfuribacillaceae</taxon>
        <taxon>Desulfuribacillus</taxon>
    </lineage>
</organism>
<dbReference type="PANTHER" id="PTHR42911">
    <property type="entry name" value="MODULATOR OF FTSH PROTEASE HFLC"/>
    <property type="match status" value="1"/>
</dbReference>
<dbReference type="InterPro" id="IPR001107">
    <property type="entry name" value="Band_7"/>
</dbReference>
<dbReference type="InterPro" id="IPR010200">
    <property type="entry name" value="HflC"/>
</dbReference>
<evidence type="ECO:0000313" key="9">
    <source>
        <dbReference type="EMBL" id="OEF98028.1"/>
    </source>
</evidence>
<dbReference type="GO" id="GO:0008233">
    <property type="term" value="F:peptidase activity"/>
    <property type="evidence" value="ECO:0007669"/>
    <property type="project" value="UniProtKB-KW"/>
</dbReference>
<evidence type="ECO:0000313" key="10">
    <source>
        <dbReference type="Proteomes" id="UP000094296"/>
    </source>
</evidence>
<keyword evidence="5 7" id="KW-0472">Membrane</keyword>
<dbReference type="PANTHER" id="PTHR42911:SF1">
    <property type="entry name" value="MODULATOR OF FTSH PROTEASE HFLC"/>
    <property type="match status" value="1"/>
</dbReference>
<accession>A0A1E5G4M0</accession>